<feature type="domain" description="RNA polymerase sigma-70 region 2" evidence="6">
    <location>
        <begin position="28"/>
        <end position="93"/>
    </location>
</feature>
<dbReference type="InterPro" id="IPR036388">
    <property type="entry name" value="WH-like_DNA-bd_sf"/>
</dbReference>
<dbReference type="GO" id="GO:0016987">
    <property type="term" value="F:sigma factor activity"/>
    <property type="evidence" value="ECO:0007669"/>
    <property type="project" value="UniProtKB-KW"/>
</dbReference>
<dbReference type="EC" id="2.7.7.6" evidence="8"/>
<dbReference type="InterPro" id="IPR013324">
    <property type="entry name" value="RNA_pol_sigma_r3/r4-like"/>
</dbReference>
<keyword evidence="9" id="KW-1185">Reference proteome</keyword>
<dbReference type="InterPro" id="IPR013325">
    <property type="entry name" value="RNA_pol_sigma_r2"/>
</dbReference>
<dbReference type="InterPro" id="IPR014284">
    <property type="entry name" value="RNA_pol_sigma-70_dom"/>
</dbReference>
<organism evidence="8 9">
    <name type="scientific">Solirubrobacter ginsenosidimutans</name>
    <dbReference type="NCBI Taxonomy" id="490573"/>
    <lineage>
        <taxon>Bacteria</taxon>
        <taxon>Bacillati</taxon>
        <taxon>Actinomycetota</taxon>
        <taxon>Thermoleophilia</taxon>
        <taxon>Solirubrobacterales</taxon>
        <taxon>Solirubrobacteraceae</taxon>
        <taxon>Solirubrobacter</taxon>
    </lineage>
</organism>
<keyword evidence="3" id="KW-0805">Transcription regulation</keyword>
<sequence length="333" mass="37877">MSSRANRRQRGMSAMTNAMTTEFEQALERHRRELHVHCYRMLASFEEAEDALQEAFLRAWRARDAQNEEANVRAWLYKIATNVCIDAMRRNKRQVLTLTSKAEVPWLQPYPDRLLDEVAPSEQEPDALVVARETVELTFIALIQLLPARQRAVVILRDVLDWSAAETAELLDISVASANSALQRGRETLRNELPERPSERRVSDELSEEEQRLLAGFIAAHEAGDAEASVALMREDIRCTMPPQPMVFDGRDSLAPLLETAFGPEGLGEWRLVPTRANRMPAAASYLRKRGETEWRAFKFDILRVEDGAVAEITTFDATLFEQFGLPLVLDER</sequence>
<dbReference type="NCBIfam" id="TIGR02960">
    <property type="entry name" value="SigX5"/>
    <property type="match status" value="1"/>
</dbReference>
<comment type="caution">
    <text evidence="8">The sequence shown here is derived from an EMBL/GenBank/DDBJ whole genome shotgun (WGS) entry which is preliminary data.</text>
</comment>
<dbReference type="GO" id="GO:0003899">
    <property type="term" value="F:DNA-directed RNA polymerase activity"/>
    <property type="evidence" value="ECO:0007669"/>
    <property type="project" value="UniProtKB-EC"/>
</dbReference>
<evidence type="ECO:0000256" key="1">
    <source>
        <dbReference type="ARBA" id="ARBA00010641"/>
    </source>
</evidence>
<dbReference type="RefSeq" id="WP_270042471.1">
    <property type="nucleotide sequence ID" value="NZ_JAPDOD010000023.1"/>
</dbReference>
<dbReference type="GO" id="GO:0003677">
    <property type="term" value="F:DNA binding"/>
    <property type="evidence" value="ECO:0007669"/>
    <property type="project" value="InterPro"/>
</dbReference>
<dbReference type="SUPFAM" id="SSF54427">
    <property type="entry name" value="NTF2-like"/>
    <property type="match status" value="1"/>
</dbReference>
<dbReference type="PANTHER" id="PTHR43133">
    <property type="entry name" value="RNA POLYMERASE ECF-TYPE SIGMA FACTO"/>
    <property type="match status" value="1"/>
</dbReference>
<keyword evidence="8" id="KW-0808">Transferase</keyword>
<evidence type="ECO:0000313" key="9">
    <source>
        <dbReference type="Proteomes" id="UP001149140"/>
    </source>
</evidence>
<protein>
    <submittedName>
        <fullName evidence="8">RNA polymerase subunit sigma-70</fullName>
        <ecNumber evidence="8">2.7.7.6</ecNumber>
    </submittedName>
</protein>
<dbReference type="Gene3D" id="3.10.450.50">
    <property type="match status" value="1"/>
</dbReference>
<evidence type="ECO:0000313" key="8">
    <source>
        <dbReference type="EMBL" id="MDA0163229.1"/>
    </source>
</evidence>
<dbReference type="InterPro" id="IPR039425">
    <property type="entry name" value="RNA_pol_sigma-70-like"/>
</dbReference>
<dbReference type="EMBL" id="JAPDOD010000023">
    <property type="protein sequence ID" value="MDA0163229.1"/>
    <property type="molecule type" value="Genomic_DNA"/>
</dbReference>
<keyword evidence="5" id="KW-0804">Transcription</keyword>
<evidence type="ECO:0000256" key="4">
    <source>
        <dbReference type="ARBA" id="ARBA00023082"/>
    </source>
</evidence>
<feature type="domain" description="RNA polymerase sigma factor 70 region 4 type 2" evidence="7">
    <location>
        <begin position="140"/>
        <end position="189"/>
    </location>
</feature>
<dbReference type="GO" id="GO:0006352">
    <property type="term" value="P:DNA-templated transcription initiation"/>
    <property type="evidence" value="ECO:0007669"/>
    <property type="project" value="InterPro"/>
</dbReference>
<dbReference type="NCBIfam" id="TIGR02937">
    <property type="entry name" value="sigma70-ECF"/>
    <property type="match status" value="1"/>
</dbReference>
<evidence type="ECO:0000256" key="3">
    <source>
        <dbReference type="ARBA" id="ARBA00023015"/>
    </source>
</evidence>
<proteinExistence type="inferred from homology"/>
<evidence type="ECO:0000259" key="7">
    <source>
        <dbReference type="Pfam" id="PF08281"/>
    </source>
</evidence>
<dbReference type="Pfam" id="PF08281">
    <property type="entry name" value="Sigma70_r4_2"/>
    <property type="match status" value="1"/>
</dbReference>
<dbReference type="NCBIfam" id="NF006089">
    <property type="entry name" value="PRK08241.1"/>
    <property type="match status" value="1"/>
</dbReference>
<keyword evidence="8" id="KW-0548">Nucleotidyltransferase</keyword>
<dbReference type="PANTHER" id="PTHR43133:SF65">
    <property type="entry name" value="ECF RNA POLYMERASE SIGMA FACTOR SIGG"/>
    <property type="match status" value="1"/>
</dbReference>
<keyword evidence="4" id="KW-0731">Sigma factor</keyword>
<reference evidence="8" key="1">
    <citation type="submission" date="2022-10" db="EMBL/GenBank/DDBJ databases">
        <title>The WGS of Solirubrobacter ginsenosidimutans DSM 21036.</title>
        <authorList>
            <person name="Jiang Z."/>
        </authorList>
    </citation>
    <scope>NUCLEOTIDE SEQUENCE</scope>
    <source>
        <strain evidence="8">DSM 21036</strain>
    </source>
</reference>
<dbReference type="SUPFAM" id="SSF88946">
    <property type="entry name" value="Sigma2 domain of RNA polymerase sigma factors"/>
    <property type="match status" value="1"/>
</dbReference>
<evidence type="ECO:0000259" key="6">
    <source>
        <dbReference type="Pfam" id="PF04542"/>
    </source>
</evidence>
<dbReference type="Gene3D" id="1.10.10.10">
    <property type="entry name" value="Winged helix-like DNA-binding domain superfamily/Winged helix DNA-binding domain"/>
    <property type="match status" value="1"/>
</dbReference>
<dbReference type="InterPro" id="IPR032710">
    <property type="entry name" value="NTF2-like_dom_sf"/>
</dbReference>
<dbReference type="InterPro" id="IPR014305">
    <property type="entry name" value="RNA_pol_sigma-G_actinobac"/>
</dbReference>
<dbReference type="AlphaFoldDB" id="A0A9X3S274"/>
<evidence type="ECO:0000256" key="2">
    <source>
        <dbReference type="ARBA" id="ARBA00011344"/>
    </source>
</evidence>
<comment type="subunit">
    <text evidence="2">Interacts transiently with the RNA polymerase catalytic core formed by RpoA, RpoB, RpoC and RpoZ (2 alpha, 1 beta, 1 beta' and 1 omega subunit) to form the RNA polymerase holoenzyme that can initiate transcription.</text>
</comment>
<dbReference type="Proteomes" id="UP001149140">
    <property type="component" value="Unassembled WGS sequence"/>
</dbReference>
<gene>
    <name evidence="8" type="ORF">OM076_23345</name>
</gene>
<dbReference type="Pfam" id="PF04542">
    <property type="entry name" value="Sigma70_r2"/>
    <property type="match status" value="1"/>
</dbReference>
<dbReference type="CDD" id="cd06171">
    <property type="entry name" value="Sigma70_r4"/>
    <property type="match status" value="1"/>
</dbReference>
<dbReference type="SUPFAM" id="SSF88659">
    <property type="entry name" value="Sigma3 and sigma4 domains of RNA polymerase sigma factors"/>
    <property type="match status" value="1"/>
</dbReference>
<dbReference type="InterPro" id="IPR013249">
    <property type="entry name" value="RNA_pol_sigma70_r4_t2"/>
</dbReference>
<evidence type="ECO:0000256" key="5">
    <source>
        <dbReference type="ARBA" id="ARBA00023163"/>
    </source>
</evidence>
<accession>A0A9X3S274</accession>
<dbReference type="Gene3D" id="1.10.1740.10">
    <property type="match status" value="1"/>
</dbReference>
<dbReference type="InterPro" id="IPR007627">
    <property type="entry name" value="RNA_pol_sigma70_r2"/>
</dbReference>
<name>A0A9X3S274_9ACTN</name>
<comment type="similarity">
    <text evidence="1">Belongs to the sigma-70 factor family. ECF subfamily.</text>
</comment>